<evidence type="ECO:0000259" key="2">
    <source>
        <dbReference type="PROSITE" id="PS50089"/>
    </source>
</evidence>
<reference evidence="3 4" key="1">
    <citation type="submission" date="2019-07" db="EMBL/GenBank/DDBJ databases">
        <title>Genomics analysis of Aphanomyces spp. identifies a new class of oomycete effector associated with host adaptation.</title>
        <authorList>
            <person name="Gaulin E."/>
        </authorList>
    </citation>
    <scope>NUCLEOTIDE SEQUENCE [LARGE SCALE GENOMIC DNA]</scope>
    <source>
        <strain evidence="3 4">ATCC 201684</strain>
    </source>
</reference>
<keyword evidence="1" id="KW-0863">Zinc-finger</keyword>
<protein>
    <recommendedName>
        <fullName evidence="2">RING-type domain-containing protein</fullName>
    </recommendedName>
</protein>
<feature type="domain" description="RING-type" evidence="2">
    <location>
        <begin position="30"/>
        <end position="85"/>
    </location>
</feature>
<dbReference type="AlphaFoldDB" id="A0A6G0XXX1"/>
<dbReference type="Gene3D" id="1.20.120.1750">
    <property type="match status" value="1"/>
</dbReference>
<dbReference type="GO" id="GO:0004842">
    <property type="term" value="F:ubiquitin-protein transferase activity"/>
    <property type="evidence" value="ECO:0007669"/>
    <property type="project" value="InterPro"/>
</dbReference>
<evidence type="ECO:0000256" key="1">
    <source>
        <dbReference type="PROSITE-ProRule" id="PRU00175"/>
    </source>
</evidence>
<organism evidence="3 4">
    <name type="scientific">Aphanomyces euteiches</name>
    <dbReference type="NCBI Taxonomy" id="100861"/>
    <lineage>
        <taxon>Eukaryota</taxon>
        <taxon>Sar</taxon>
        <taxon>Stramenopiles</taxon>
        <taxon>Oomycota</taxon>
        <taxon>Saprolegniomycetes</taxon>
        <taxon>Saprolegniales</taxon>
        <taxon>Verrucalvaceae</taxon>
        <taxon>Aphanomyces</taxon>
    </lineage>
</organism>
<keyword evidence="1" id="KW-0479">Metal-binding</keyword>
<evidence type="ECO:0000313" key="4">
    <source>
        <dbReference type="Proteomes" id="UP000481153"/>
    </source>
</evidence>
<dbReference type="Pfam" id="PF26200">
    <property type="entry name" value="Rcat_RNF216"/>
    <property type="match status" value="1"/>
</dbReference>
<dbReference type="PANTHER" id="PTHR11685">
    <property type="entry name" value="RBR FAMILY RING FINGER AND IBR DOMAIN-CONTAINING"/>
    <property type="match status" value="1"/>
</dbReference>
<sequence length="460" mass="53324">MHLTEELPLQDAPTDVETLQPSDTKLKYACQICLEIVDLEIIITGICGPTCLASVCVDCLAEYIDVRSQSLPRGVLAKLNCPICNRPVNETRWKERRPHTADLIDVFADRVAASCTILCPSCHSQYNALPCPVDQGLNELVDLQPSYLEKLPALDEICRLYCQHEISPDALCQLVRDAFPNHHTEVNRQLLLYIQDTERRAALFLRLTREQPFIRTSCCSADICFTCKTKDHHHGVPCHARTTTNEDLAACPSCNLTLVKGDGCDQMTCFCGSSFSWRDQVQLRRWSMIPRSRLAFFAAVFRRFVWLRRFRQRVLPALRRKVNMLKFKSVYLAVCTYLRGMVHRRLVQRSVLPELVFVVAMRKFRAQFVAVCEYLRAMVRRARRNRRLFPEMKSRVFIKNLRQEKKPMLAVREYLRSRAWKKLFTKKVLQSKEFYDVVLLRKSSHCFTTVHAFLNSLRAS</sequence>
<comment type="caution">
    <text evidence="3">The sequence shown here is derived from an EMBL/GenBank/DDBJ whole genome shotgun (WGS) entry which is preliminary data.</text>
</comment>
<dbReference type="InterPro" id="IPR013083">
    <property type="entry name" value="Znf_RING/FYVE/PHD"/>
</dbReference>
<dbReference type="GO" id="GO:0016567">
    <property type="term" value="P:protein ubiquitination"/>
    <property type="evidence" value="ECO:0007669"/>
    <property type="project" value="InterPro"/>
</dbReference>
<gene>
    <name evidence="3" type="ORF">Ae201684_000381</name>
</gene>
<dbReference type="InterPro" id="IPR031127">
    <property type="entry name" value="E3_UB_ligase_RBR"/>
</dbReference>
<dbReference type="InterPro" id="IPR001841">
    <property type="entry name" value="Znf_RING"/>
</dbReference>
<dbReference type="GO" id="GO:0008270">
    <property type="term" value="F:zinc ion binding"/>
    <property type="evidence" value="ECO:0007669"/>
    <property type="project" value="UniProtKB-KW"/>
</dbReference>
<dbReference type="PROSITE" id="PS50089">
    <property type="entry name" value="ZF_RING_2"/>
    <property type="match status" value="1"/>
</dbReference>
<dbReference type="EMBL" id="VJMJ01000002">
    <property type="protein sequence ID" value="KAF0745358.1"/>
    <property type="molecule type" value="Genomic_DNA"/>
</dbReference>
<keyword evidence="1" id="KW-0862">Zinc</keyword>
<dbReference type="VEuPathDB" id="FungiDB:AeMF1_019684"/>
<dbReference type="SUPFAM" id="SSF57850">
    <property type="entry name" value="RING/U-box"/>
    <property type="match status" value="1"/>
</dbReference>
<dbReference type="Proteomes" id="UP000481153">
    <property type="component" value="Unassembled WGS sequence"/>
</dbReference>
<keyword evidence="4" id="KW-1185">Reference proteome</keyword>
<dbReference type="Gene3D" id="3.30.40.10">
    <property type="entry name" value="Zinc/RING finger domain, C3HC4 (zinc finger)"/>
    <property type="match status" value="1"/>
</dbReference>
<accession>A0A6G0XXX1</accession>
<name>A0A6G0XXX1_9STRA</name>
<evidence type="ECO:0000313" key="3">
    <source>
        <dbReference type="EMBL" id="KAF0745358.1"/>
    </source>
</evidence>
<proteinExistence type="predicted"/>